<comment type="caution">
    <text evidence="3">The sequence shown here is derived from an EMBL/GenBank/DDBJ whole genome shotgun (WGS) entry which is preliminary data.</text>
</comment>
<dbReference type="Pfam" id="PF13414">
    <property type="entry name" value="TPR_11"/>
    <property type="match status" value="1"/>
</dbReference>
<proteinExistence type="predicted"/>
<dbReference type="SUPFAM" id="SSF48452">
    <property type="entry name" value="TPR-like"/>
    <property type="match status" value="1"/>
</dbReference>
<dbReference type="EMBL" id="VBAN01000188">
    <property type="protein sequence ID" value="TMI81877.1"/>
    <property type="molecule type" value="Genomic_DNA"/>
</dbReference>
<keyword evidence="2" id="KW-0472">Membrane</keyword>
<name>A0A537JE95_9BACT</name>
<dbReference type="AlphaFoldDB" id="A0A537JE95"/>
<gene>
    <name evidence="3" type="ORF">E6H03_06440</name>
</gene>
<evidence type="ECO:0000256" key="2">
    <source>
        <dbReference type="SAM" id="Phobius"/>
    </source>
</evidence>
<feature type="repeat" description="TPR" evidence="1">
    <location>
        <begin position="40"/>
        <end position="73"/>
    </location>
</feature>
<feature type="repeat" description="TPR" evidence="1">
    <location>
        <begin position="74"/>
        <end position="107"/>
    </location>
</feature>
<dbReference type="Proteomes" id="UP000318093">
    <property type="component" value="Unassembled WGS sequence"/>
</dbReference>
<dbReference type="SMART" id="SM00028">
    <property type="entry name" value="TPR"/>
    <property type="match status" value="4"/>
</dbReference>
<keyword evidence="2" id="KW-0812">Transmembrane</keyword>
<dbReference type="PROSITE" id="PS50293">
    <property type="entry name" value="TPR_REGION"/>
    <property type="match status" value="1"/>
</dbReference>
<evidence type="ECO:0000256" key="1">
    <source>
        <dbReference type="PROSITE-ProRule" id="PRU00339"/>
    </source>
</evidence>
<protein>
    <submittedName>
        <fullName evidence="3">Tetratricopeptide repeat protein</fullName>
    </submittedName>
</protein>
<reference evidence="3 4" key="1">
    <citation type="journal article" date="2019" name="Nat. Microbiol.">
        <title>Mediterranean grassland soil C-N compound turnover is dependent on rainfall and depth, and is mediated by genomically divergent microorganisms.</title>
        <authorList>
            <person name="Diamond S."/>
            <person name="Andeer P.F."/>
            <person name="Li Z."/>
            <person name="Crits-Christoph A."/>
            <person name="Burstein D."/>
            <person name="Anantharaman K."/>
            <person name="Lane K.R."/>
            <person name="Thomas B.C."/>
            <person name="Pan C."/>
            <person name="Northen T.R."/>
            <person name="Banfield J.F."/>
        </authorList>
    </citation>
    <scope>NUCLEOTIDE SEQUENCE [LARGE SCALE GENOMIC DNA]</scope>
    <source>
        <strain evidence="3">NP_6</strain>
    </source>
</reference>
<organism evidence="3 4">
    <name type="scientific">Candidatus Segetimicrobium genomatis</name>
    <dbReference type="NCBI Taxonomy" id="2569760"/>
    <lineage>
        <taxon>Bacteria</taxon>
        <taxon>Bacillati</taxon>
        <taxon>Candidatus Sysuimicrobiota</taxon>
        <taxon>Candidatus Sysuimicrobiia</taxon>
        <taxon>Candidatus Sysuimicrobiales</taxon>
        <taxon>Candidatus Segetimicrobiaceae</taxon>
        <taxon>Candidatus Segetimicrobium</taxon>
    </lineage>
</organism>
<evidence type="ECO:0000313" key="4">
    <source>
        <dbReference type="Proteomes" id="UP000318093"/>
    </source>
</evidence>
<keyword evidence="1" id="KW-0802">TPR repeat</keyword>
<dbReference type="Gene3D" id="1.25.40.10">
    <property type="entry name" value="Tetratricopeptide repeat domain"/>
    <property type="match status" value="2"/>
</dbReference>
<dbReference type="PANTHER" id="PTHR44998:SF1">
    <property type="entry name" value="UDP-N-ACETYLGLUCOSAMINE--PEPTIDE N-ACETYLGLUCOSAMINYLTRANSFERASE 110 KDA SUBUNIT"/>
    <property type="match status" value="1"/>
</dbReference>
<accession>A0A537JE95</accession>
<feature type="transmembrane region" description="Helical" evidence="2">
    <location>
        <begin position="157"/>
        <end position="176"/>
    </location>
</feature>
<sequence>MSQEDPRSILADGEAKLAAGDLAGALQTFERAVAAAPRSAVARSKLGLAYVHTQRWDDAAAEFTRAIQLDPTYAPAYSNLGNVYRERGQVDQAIAHYQKAVSMDPDYWIAHQNLGVAYKQQGRVGEAVREFKLATRLSLRSPGAGEGGPARTGGRRVGCLGSGGMMLVGLLGLGFLRR</sequence>
<dbReference type="Pfam" id="PF13432">
    <property type="entry name" value="TPR_16"/>
    <property type="match status" value="1"/>
</dbReference>
<dbReference type="InterPro" id="IPR011990">
    <property type="entry name" value="TPR-like_helical_dom_sf"/>
</dbReference>
<dbReference type="InterPro" id="IPR019734">
    <property type="entry name" value="TPR_rpt"/>
</dbReference>
<dbReference type="PROSITE" id="PS50005">
    <property type="entry name" value="TPR"/>
    <property type="match status" value="3"/>
</dbReference>
<feature type="repeat" description="TPR" evidence="1">
    <location>
        <begin position="6"/>
        <end position="39"/>
    </location>
</feature>
<keyword evidence="2" id="KW-1133">Transmembrane helix</keyword>
<evidence type="ECO:0000313" key="3">
    <source>
        <dbReference type="EMBL" id="TMI81877.1"/>
    </source>
</evidence>
<dbReference type="PANTHER" id="PTHR44998">
    <property type="match status" value="1"/>
</dbReference>